<evidence type="ECO:0000313" key="12">
    <source>
        <dbReference type="EMBL" id="KAL2611011.1"/>
    </source>
</evidence>
<keyword evidence="5 10" id="KW-0645">Protease</keyword>
<dbReference type="SUPFAM" id="SSF53474">
    <property type="entry name" value="alpha/beta-Hydrolases"/>
    <property type="match status" value="1"/>
</dbReference>
<feature type="compositionally biased region" description="Basic and acidic residues" evidence="11">
    <location>
        <begin position="30"/>
        <end position="41"/>
    </location>
</feature>
<dbReference type="PRINTS" id="PR00724">
    <property type="entry name" value="CRBOXYPTASEC"/>
</dbReference>
<feature type="region of interest" description="Disordered" evidence="11">
    <location>
        <begin position="1"/>
        <end position="50"/>
    </location>
</feature>
<dbReference type="PROSITE" id="PS00131">
    <property type="entry name" value="CARBOXYPEPT_SER_SER"/>
    <property type="match status" value="1"/>
</dbReference>
<evidence type="ECO:0000256" key="5">
    <source>
        <dbReference type="ARBA" id="ARBA00022670"/>
    </source>
</evidence>
<keyword evidence="3" id="KW-0964">Secreted</keyword>
<comment type="subcellular location">
    <subcellularLocation>
        <location evidence="1">Secreted</location>
    </subcellularLocation>
</comment>
<evidence type="ECO:0000256" key="6">
    <source>
        <dbReference type="ARBA" id="ARBA00022729"/>
    </source>
</evidence>
<dbReference type="PANTHER" id="PTHR11802:SF3">
    <property type="entry name" value="RETINOID-INDUCIBLE SERINE CARBOXYPEPTIDASE"/>
    <property type="match status" value="1"/>
</dbReference>
<dbReference type="PANTHER" id="PTHR11802">
    <property type="entry name" value="SERINE PROTEASE FAMILY S10 SERINE CARBOXYPEPTIDASE"/>
    <property type="match status" value="1"/>
</dbReference>
<proteinExistence type="inferred from homology"/>
<dbReference type="EMBL" id="JBHFFA010000007">
    <property type="protein sequence ID" value="KAL2611011.1"/>
    <property type="molecule type" value="Genomic_DNA"/>
</dbReference>
<gene>
    <name evidence="12" type="ORF">R1flu_022703</name>
</gene>
<keyword evidence="4 10" id="KW-0121">Carboxypeptidase</keyword>
<dbReference type="GO" id="GO:0005576">
    <property type="term" value="C:extracellular region"/>
    <property type="evidence" value="ECO:0007669"/>
    <property type="project" value="UniProtKB-SubCell"/>
</dbReference>
<keyword evidence="7 10" id="KW-0378">Hydrolase</keyword>
<evidence type="ECO:0000256" key="11">
    <source>
        <dbReference type="SAM" id="MobiDB-lite"/>
    </source>
</evidence>
<dbReference type="AlphaFoldDB" id="A0ABD1XSV0"/>
<evidence type="ECO:0000256" key="8">
    <source>
        <dbReference type="ARBA" id="ARBA00023180"/>
    </source>
</evidence>
<feature type="compositionally biased region" description="Polar residues" evidence="11">
    <location>
        <begin position="13"/>
        <end position="29"/>
    </location>
</feature>
<sequence length="514" mass="57507">MAIRARRPGKELCQQSPSPPSGSHNGTKSRTCEKASKDSKQDILNPLRASPPECKKKAQFCFEIHGRNVLQLIIPIFDIHGDKTNGTADGTEEWGYTDVREGAHLFWWLYYSDVLKVESTPLVLWLQGGPGASGVGYGNFEEIGPLTTSLQKRESTWLKAAHLLFVDLPVGTGYSYVEDPSFLCKTDAQVVDDLVSFLQLFFKTHKALTKSPFYIVAESYGGKFASGAAVAIKKRLSELKFNFQGVAIGDTWISPMDFLYAWPPVLKSFSLVDDADKARLDSYADLAASELEKGKFVNATYIWGDMEVEVLRVTDNVDFYNLLNHESEEELLRSSLETRLGARLLKKNAPDPLETLMNGPIRQKLRIIPDSVHWGESSGDVFGEMLGDFMIPRIDQVDEMLALGVKLVIYSGQLDLICCTIGTEAWVQKLKWPGLAKFNQAKRTAISCGETQTAAFVKHYGNLTFYWIMNAGHMVPTDSPCMALKMLKLITEQGEREDLVYQEDAATGWRREQE</sequence>
<dbReference type="InterPro" id="IPR018202">
    <property type="entry name" value="Ser_caboxypep_ser_AS"/>
</dbReference>
<dbReference type="EC" id="3.4.16.-" evidence="10"/>
<dbReference type="InterPro" id="IPR001563">
    <property type="entry name" value="Peptidase_S10"/>
</dbReference>
<evidence type="ECO:0000256" key="10">
    <source>
        <dbReference type="RuleBase" id="RU361156"/>
    </source>
</evidence>
<evidence type="ECO:0000313" key="13">
    <source>
        <dbReference type="Proteomes" id="UP001605036"/>
    </source>
</evidence>
<comment type="similarity">
    <text evidence="2 10">Belongs to the peptidase S10 family.</text>
</comment>
<evidence type="ECO:0000256" key="7">
    <source>
        <dbReference type="ARBA" id="ARBA00022801"/>
    </source>
</evidence>
<dbReference type="Proteomes" id="UP001605036">
    <property type="component" value="Unassembled WGS sequence"/>
</dbReference>
<evidence type="ECO:0000256" key="2">
    <source>
        <dbReference type="ARBA" id="ARBA00009431"/>
    </source>
</evidence>
<dbReference type="Pfam" id="PF00450">
    <property type="entry name" value="Peptidase_S10"/>
    <property type="match status" value="1"/>
</dbReference>
<reference evidence="12 13" key="1">
    <citation type="submission" date="2024-09" db="EMBL/GenBank/DDBJ databases">
        <title>Chromosome-scale assembly of Riccia fluitans.</title>
        <authorList>
            <person name="Paukszto L."/>
            <person name="Sawicki J."/>
            <person name="Karawczyk K."/>
            <person name="Piernik-Szablinska J."/>
            <person name="Szczecinska M."/>
            <person name="Mazdziarz M."/>
        </authorList>
    </citation>
    <scope>NUCLEOTIDE SEQUENCE [LARGE SCALE GENOMIC DNA]</scope>
    <source>
        <strain evidence="12">Rf_01</strain>
        <tissue evidence="12">Aerial parts of the thallus</tissue>
    </source>
</reference>
<accession>A0ABD1XSV0</accession>
<protein>
    <recommendedName>
        <fullName evidence="10">Carboxypeptidase</fullName>
        <ecNumber evidence="10">3.4.16.-</ecNumber>
    </recommendedName>
</protein>
<evidence type="ECO:0000256" key="1">
    <source>
        <dbReference type="ARBA" id="ARBA00004613"/>
    </source>
</evidence>
<dbReference type="GO" id="GO:0006508">
    <property type="term" value="P:proteolysis"/>
    <property type="evidence" value="ECO:0007669"/>
    <property type="project" value="UniProtKB-KW"/>
</dbReference>
<dbReference type="InterPro" id="IPR029058">
    <property type="entry name" value="AB_hydrolase_fold"/>
</dbReference>
<evidence type="ECO:0000256" key="3">
    <source>
        <dbReference type="ARBA" id="ARBA00022525"/>
    </source>
</evidence>
<evidence type="ECO:0000256" key="9">
    <source>
        <dbReference type="ARBA" id="ARBA00055847"/>
    </source>
</evidence>
<evidence type="ECO:0000256" key="4">
    <source>
        <dbReference type="ARBA" id="ARBA00022645"/>
    </source>
</evidence>
<keyword evidence="13" id="KW-1185">Reference proteome</keyword>
<keyword evidence="6" id="KW-0732">Signal</keyword>
<name>A0ABD1XSV0_9MARC</name>
<organism evidence="12 13">
    <name type="scientific">Riccia fluitans</name>
    <dbReference type="NCBI Taxonomy" id="41844"/>
    <lineage>
        <taxon>Eukaryota</taxon>
        <taxon>Viridiplantae</taxon>
        <taxon>Streptophyta</taxon>
        <taxon>Embryophyta</taxon>
        <taxon>Marchantiophyta</taxon>
        <taxon>Marchantiopsida</taxon>
        <taxon>Marchantiidae</taxon>
        <taxon>Marchantiales</taxon>
        <taxon>Ricciaceae</taxon>
        <taxon>Riccia</taxon>
    </lineage>
</organism>
<keyword evidence="8" id="KW-0325">Glycoprotein</keyword>
<comment type="caution">
    <text evidence="12">The sequence shown here is derived from an EMBL/GenBank/DDBJ whole genome shotgun (WGS) entry which is preliminary data.</text>
</comment>
<dbReference type="GO" id="GO:0004185">
    <property type="term" value="F:serine-type carboxypeptidase activity"/>
    <property type="evidence" value="ECO:0007669"/>
    <property type="project" value="UniProtKB-UniRule"/>
</dbReference>
<dbReference type="FunFam" id="3.40.50.1820:FF:000075">
    <property type="entry name" value="Carboxypeptidase"/>
    <property type="match status" value="1"/>
</dbReference>
<comment type="function">
    <text evidence="9">May be involved in vascular wall and kidney homeostasis.</text>
</comment>
<dbReference type="Gene3D" id="3.40.50.1820">
    <property type="entry name" value="alpha/beta hydrolase"/>
    <property type="match status" value="1"/>
</dbReference>